<dbReference type="Gene3D" id="1.25.40.10">
    <property type="entry name" value="Tetratricopeptide repeat domain"/>
    <property type="match status" value="2"/>
</dbReference>
<keyword evidence="1" id="KW-0472">Membrane</keyword>
<gene>
    <name evidence="2" type="ORF">METZ01_LOCUS109964</name>
</gene>
<accession>A0A381WXF3</accession>
<protein>
    <submittedName>
        <fullName evidence="2">Uncharacterized protein</fullName>
    </submittedName>
</protein>
<sequence length="559" mass="63870">AIIFAWIFDKTPQGYIKTDSLEYREDSFNVDTQNWYKKKRNYFAIAGILLGVLIGNIGPKLLKNYKPIVQVSNEIQKLAILPFSNIRPDNETDFLGYALSDEIINRLSYLKSLIVRPATAVRQYRGQEVAPEKIGKDLDVDLILTGSYLRNEDRLRLNTELMDITRKELVWSKSMTVDYDDIFAIQDSVASSVISELKGQLSSDEDIVESLDISSNPEAYELYLKAKSIGFVVLGDLRRKISLLNRSIELDDNFALSWGELGQAYRNLGNRGVNVDSSYARSERALLNVLDLNPKSLTPYQEFLLLYTDVNRLIEAYSIGNRGLQLAPNDPRILRGMSYVVKYAGLHVASRYFAKKSAEVQFDPYSSIMTIHEIARSHLYLGDIEGANIEMENLLNYIKDEGIEISPYDYFYKGLYNLYQGNKSAAIKSFDTCYNMDPTQTFSDYGIVYKKIALGDQVGALAAISDIESRIIYDGEQYYRQIHFYSLLGMKEKAIEKVKGTLARGFFPYPYFLSDKFLDPIRSEPEFVELMKVIKARHMEFKTLFESTMELNLLADISN</sequence>
<dbReference type="EMBL" id="UINC01013181">
    <property type="protein sequence ID" value="SVA57110.1"/>
    <property type="molecule type" value="Genomic_DNA"/>
</dbReference>
<keyword evidence="1" id="KW-1133">Transmembrane helix</keyword>
<feature type="non-terminal residue" evidence="2">
    <location>
        <position position="1"/>
    </location>
</feature>
<dbReference type="Gene3D" id="3.40.50.10070">
    <property type="entry name" value="TolB, N-terminal domain"/>
    <property type="match status" value="1"/>
</dbReference>
<name>A0A381WXF3_9ZZZZ</name>
<dbReference type="InterPro" id="IPR011990">
    <property type="entry name" value="TPR-like_helical_dom_sf"/>
</dbReference>
<keyword evidence="1" id="KW-0812">Transmembrane</keyword>
<evidence type="ECO:0000256" key="1">
    <source>
        <dbReference type="SAM" id="Phobius"/>
    </source>
</evidence>
<proteinExistence type="predicted"/>
<dbReference type="AlphaFoldDB" id="A0A381WXF3"/>
<feature type="transmembrane region" description="Helical" evidence="1">
    <location>
        <begin position="42"/>
        <end position="62"/>
    </location>
</feature>
<dbReference type="SUPFAM" id="SSF48452">
    <property type="entry name" value="TPR-like"/>
    <property type="match status" value="1"/>
</dbReference>
<organism evidence="2">
    <name type="scientific">marine metagenome</name>
    <dbReference type="NCBI Taxonomy" id="408172"/>
    <lineage>
        <taxon>unclassified sequences</taxon>
        <taxon>metagenomes</taxon>
        <taxon>ecological metagenomes</taxon>
    </lineage>
</organism>
<evidence type="ECO:0000313" key="2">
    <source>
        <dbReference type="EMBL" id="SVA57110.1"/>
    </source>
</evidence>
<reference evidence="2" key="1">
    <citation type="submission" date="2018-05" db="EMBL/GenBank/DDBJ databases">
        <authorList>
            <person name="Lanie J.A."/>
            <person name="Ng W.-L."/>
            <person name="Kazmierczak K.M."/>
            <person name="Andrzejewski T.M."/>
            <person name="Davidsen T.M."/>
            <person name="Wayne K.J."/>
            <person name="Tettelin H."/>
            <person name="Glass J.I."/>
            <person name="Rusch D."/>
            <person name="Podicherti R."/>
            <person name="Tsui H.-C.T."/>
            <person name="Winkler M.E."/>
        </authorList>
    </citation>
    <scope>NUCLEOTIDE SEQUENCE</scope>
</reference>